<dbReference type="Gene3D" id="1.10.30.50">
    <property type="match status" value="1"/>
</dbReference>
<proteinExistence type="predicted"/>
<evidence type="ECO:0008006" key="3">
    <source>
        <dbReference type="Google" id="ProtNLM"/>
    </source>
</evidence>
<sequence>MIQLESYSDEFEEEYWRAVKKKINISIQKRIVDSCIKFLPTNFFTGNKDEFFKSLILAPFDKLKKAEELIATQKISIMKKECFHKNDKKRSKIKKVYKTIYDSYTPIMKSQEKGISMRVRIVKNSRLTVCPYCNRDYINSRAGNVSGAQLDHFFSKAEFPLFAICLYNLVPVCGNCNRVKSAKTLAFASPFDKCINWEKDITFTYSGSTLKDLKIEIIAKGSLKNNIKSMGIINAYQIHGMEVLELIEKEQMYSISQKEELIKVLGPGNLSEIEIKKIIFGPEITKECMRTKPLGKMMSDLHKELKIYN</sequence>
<name>A0A4R1ALK5_9BACI</name>
<reference evidence="1 2" key="1">
    <citation type="submission" date="2019-03" db="EMBL/GenBank/DDBJ databases">
        <authorList>
            <person name="Jensen L."/>
            <person name="Storgaard J."/>
            <person name="Sulaj E."/>
            <person name="Schramm A."/>
            <person name="Marshall I.P.G."/>
        </authorList>
    </citation>
    <scope>NUCLEOTIDE SEQUENCE [LARGE SCALE GENOMIC DNA]</scope>
    <source>
        <strain evidence="1 2">2017H2G3</strain>
    </source>
</reference>
<keyword evidence="2" id="KW-1185">Reference proteome</keyword>
<evidence type="ECO:0000313" key="2">
    <source>
        <dbReference type="Proteomes" id="UP000293846"/>
    </source>
</evidence>
<protein>
    <recommendedName>
        <fullName evidence="3">HNH endonuclease</fullName>
    </recommendedName>
</protein>
<comment type="caution">
    <text evidence="1">The sequence shown here is derived from an EMBL/GenBank/DDBJ whole genome shotgun (WGS) entry which is preliminary data.</text>
</comment>
<dbReference type="Proteomes" id="UP000293846">
    <property type="component" value="Unassembled WGS sequence"/>
</dbReference>
<evidence type="ECO:0000313" key="1">
    <source>
        <dbReference type="EMBL" id="TCJ00452.1"/>
    </source>
</evidence>
<dbReference type="RefSeq" id="WP_131239619.1">
    <property type="nucleotide sequence ID" value="NZ_SJTH01000115.1"/>
</dbReference>
<gene>
    <name evidence="1" type="ORF">E0Y62_26800</name>
</gene>
<accession>A0A4R1ALK5</accession>
<dbReference type="OrthoDB" id="9816185at2"/>
<organism evidence="1 2">
    <name type="scientific">Cytobacillus praedii</name>
    <dbReference type="NCBI Taxonomy" id="1742358"/>
    <lineage>
        <taxon>Bacteria</taxon>
        <taxon>Bacillati</taxon>
        <taxon>Bacillota</taxon>
        <taxon>Bacilli</taxon>
        <taxon>Bacillales</taxon>
        <taxon>Bacillaceae</taxon>
        <taxon>Cytobacillus</taxon>
    </lineage>
</organism>
<dbReference type="AlphaFoldDB" id="A0A4R1ALK5"/>
<dbReference type="EMBL" id="SJTH01000115">
    <property type="protein sequence ID" value="TCJ00452.1"/>
    <property type="molecule type" value="Genomic_DNA"/>
</dbReference>